<feature type="transmembrane region" description="Helical" evidence="6">
    <location>
        <begin position="156"/>
        <end position="174"/>
    </location>
</feature>
<keyword evidence="4 6" id="KW-0472">Membrane</keyword>
<feature type="domain" description="NADH:quinone oxidoreductase/Mrp antiporter transmembrane" evidence="7">
    <location>
        <begin position="152"/>
        <end position="378"/>
    </location>
</feature>
<gene>
    <name evidence="9" type="ORF">Pla111_31730</name>
</gene>
<dbReference type="AlphaFoldDB" id="A0A5C5VS42"/>
<dbReference type="Pfam" id="PF00662">
    <property type="entry name" value="Proton_antipo_N"/>
    <property type="match status" value="1"/>
</dbReference>
<keyword evidence="3 6" id="KW-1133">Transmembrane helix</keyword>
<evidence type="ECO:0000259" key="7">
    <source>
        <dbReference type="Pfam" id="PF00361"/>
    </source>
</evidence>
<evidence type="ECO:0000256" key="3">
    <source>
        <dbReference type="ARBA" id="ARBA00022989"/>
    </source>
</evidence>
<feature type="transmembrane region" description="Helical" evidence="6">
    <location>
        <begin position="100"/>
        <end position="120"/>
    </location>
</feature>
<dbReference type="InterPro" id="IPR001516">
    <property type="entry name" value="Proton_antipo_N"/>
</dbReference>
<dbReference type="InterPro" id="IPR003945">
    <property type="entry name" value="NU5C-like"/>
</dbReference>
<evidence type="ECO:0000256" key="2">
    <source>
        <dbReference type="ARBA" id="ARBA00022692"/>
    </source>
</evidence>
<evidence type="ECO:0000313" key="10">
    <source>
        <dbReference type="Proteomes" id="UP000318995"/>
    </source>
</evidence>
<dbReference type="EMBL" id="SJPH01000010">
    <property type="protein sequence ID" value="TWT40755.1"/>
    <property type="molecule type" value="Genomic_DNA"/>
</dbReference>
<dbReference type="GO" id="GO:0012505">
    <property type="term" value="C:endomembrane system"/>
    <property type="evidence" value="ECO:0007669"/>
    <property type="project" value="UniProtKB-SubCell"/>
</dbReference>
<dbReference type="EC" id="1.6.5.11" evidence="9"/>
<comment type="subcellular location">
    <subcellularLocation>
        <location evidence="1">Endomembrane system</location>
        <topology evidence="1">Multi-pass membrane protein</topology>
    </subcellularLocation>
    <subcellularLocation>
        <location evidence="5">Membrane</location>
        <topology evidence="5">Multi-pass membrane protein</topology>
    </subcellularLocation>
</comment>
<feature type="transmembrane region" description="Helical" evidence="6">
    <location>
        <begin position="298"/>
        <end position="315"/>
    </location>
</feature>
<evidence type="ECO:0000313" key="9">
    <source>
        <dbReference type="EMBL" id="TWT40755.1"/>
    </source>
</evidence>
<dbReference type="PRINTS" id="PR01434">
    <property type="entry name" value="NADHDHGNASE5"/>
</dbReference>
<keyword evidence="9" id="KW-0560">Oxidoreductase</keyword>
<feature type="transmembrane region" description="Helical" evidence="6">
    <location>
        <begin position="43"/>
        <end position="63"/>
    </location>
</feature>
<evidence type="ECO:0000259" key="8">
    <source>
        <dbReference type="Pfam" id="PF00662"/>
    </source>
</evidence>
<name>A0A5C5VS42_9BACT</name>
<evidence type="ECO:0000256" key="4">
    <source>
        <dbReference type="ARBA" id="ARBA00023136"/>
    </source>
</evidence>
<feature type="transmembrane region" description="Helical" evidence="6">
    <location>
        <begin position="270"/>
        <end position="286"/>
    </location>
</feature>
<dbReference type="OrthoDB" id="9807568at2"/>
<feature type="domain" description="NADH-Ubiquinone oxidoreductase (complex I) chain 5 N-terminal" evidence="8">
    <location>
        <begin position="88"/>
        <end position="133"/>
    </location>
</feature>
<dbReference type="GO" id="GO:0015990">
    <property type="term" value="P:electron transport coupled proton transport"/>
    <property type="evidence" value="ECO:0007669"/>
    <property type="project" value="TreeGrafter"/>
</dbReference>
<feature type="transmembrane region" description="Helical" evidence="6">
    <location>
        <begin position="235"/>
        <end position="258"/>
    </location>
</feature>
<dbReference type="RefSeq" id="WP_146575367.1">
    <property type="nucleotide sequence ID" value="NZ_SJPH01000010.1"/>
</dbReference>
<dbReference type="InterPro" id="IPR001750">
    <property type="entry name" value="ND/Mrp_TM"/>
</dbReference>
<evidence type="ECO:0000256" key="6">
    <source>
        <dbReference type="SAM" id="Phobius"/>
    </source>
</evidence>
<protein>
    <submittedName>
        <fullName evidence="9">NADH-quinone oxidoreductase subunit 12</fullName>
        <ecNumber evidence="9">1.6.5.11</ecNumber>
    </submittedName>
</protein>
<evidence type="ECO:0000256" key="1">
    <source>
        <dbReference type="ARBA" id="ARBA00004127"/>
    </source>
</evidence>
<reference evidence="9 10" key="1">
    <citation type="submission" date="2019-02" db="EMBL/GenBank/DDBJ databases">
        <title>Deep-cultivation of Planctomycetes and their phenomic and genomic characterization uncovers novel biology.</title>
        <authorList>
            <person name="Wiegand S."/>
            <person name="Jogler M."/>
            <person name="Boedeker C."/>
            <person name="Pinto D."/>
            <person name="Vollmers J."/>
            <person name="Rivas-Marin E."/>
            <person name="Kohn T."/>
            <person name="Peeters S.H."/>
            <person name="Heuer A."/>
            <person name="Rast P."/>
            <person name="Oberbeckmann S."/>
            <person name="Bunk B."/>
            <person name="Jeske O."/>
            <person name="Meyerdierks A."/>
            <person name="Storesund J.E."/>
            <person name="Kallscheuer N."/>
            <person name="Luecker S."/>
            <person name="Lage O.M."/>
            <person name="Pohl T."/>
            <person name="Merkel B.J."/>
            <person name="Hornburger P."/>
            <person name="Mueller R.-W."/>
            <person name="Bruemmer F."/>
            <person name="Labrenz M."/>
            <person name="Spormann A.M."/>
            <person name="Op Den Camp H."/>
            <person name="Overmann J."/>
            <person name="Amann R."/>
            <person name="Jetten M.S.M."/>
            <person name="Mascher T."/>
            <person name="Medema M.H."/>
            <person name="Devos D.P."/>
            <person name="Kaster A.-K."/>
            <person name="Ovreas L."/>
            <person name="Rohde M."/>
            <person name="Galperin M.Y."/>
            <person name="Jogler C."/>
        </authorList>
    </citation>
    <scope>NUCLEOTIDE SEQUENCE [LARGE SCALE GENOMIC DNA]</scope>
    <source>
        <strain evidence="9 10">Pla111</strain>
    </source>
</reference>
<feature type="transmembrane region" description="Helical" evidence="6">
    <location>
        <begin position="195"/>
        <end position="215"/>
    </location>
</feature>
<dbReference type="PANTHER" id="PTHR42829">
    <property type="entry name" value="NADH-UBIQUINONE OXIDOREDUCTASE CHAIN 5"/>
    <property type="match status" value="1"/>
</dbReference>
<dbReference type="GO" id="GO:0042773">
    <property type="term" value="P:ATP synthesis coupled electron transport"/>
    <property type="evidence" value="ECO:0007669"/>
    <property type="project" value="InterPro"/>
</dbReference>
<evidence type="ECO:0000256" key="5">
    <source>
        <dbReference type="RuleBase" id="RU000320"/>
    </source>
</evidence>
<dbReference type="Proteomes" id="UP000318995">
    <property type="component" value="Unassembled WGS sequence"/>
</dbReference>
<feature type="transmembrane region" description="Helical" evidence="6">
    <location>
        <begin position="132"/>
        <end position="150"/>
    </location>
</feature>
<accession>A0A5C5VS42</accession>
<feature type="transmembrane region" description="Helical" evidence="6">
    <location>
        <begin position="6"/>
        <end position="31"/>
    </location>
</feature>
<keyword evidence="10" id="KW-1185">Reference proteome</keyword>
<dbReference type="Pfam" id="PF00361">
    <property type="entry name" value="Proton_antipo_M"/>
    <property type="match status" value="1"/>
</dbReference>
<dbReference type="PANTHER" id="PTHR42829:SF2">
    <property type="entry name" value="NADH-UBIQUINONE OXIDOREDUCTASE CHAIN 5"/>
    <property type="match status" value="1"/>
</dbReference>
<sequence length="465" mass="49944">MSWDTVLATAGLVVVIAPSLLVLAFCATALFTRQPSERLSARLTQAAVLAGLLASSLVLFGMLTTGNRNVIVELGEWVSLHPDETGEAYHFHLKFVFDRLSVPFVLLTFILVGTVGAFANNYLHREKGYGRFFALYSLFLLGMVTAILAGTVETLFLGWELVGLSSALLVAFFHDRTAPVQNGQRVWTVYRVADAAFLIAAIAMHQLVGGGDFAALTGEGAWPYAQASIAPGPALAIGLLLLIAAAGKSALFPFCEWLPRAMEGPTPSSAVFYGALSVHLGAYLLLRVSPLIQQSVPLAASIIALGAITAVYGAVVTRAQTDIKSALAFASLTQVGLITIEIGLGWQYLALIHILGHASFRTLQLLRAPSVLQDHQSLENALGGRLNAPKHRSDRSRLSRVLYRFAHRRGQLDGTMDRYLVTPLLSLFSGCQQLESRWLGWLAGPENGAPLDALPKTTAEASDLL</sequence>
<dbReference type="GO" id="GO:0003954">
    <property type="term" value="F:NADH dehydrogenase activity"/>
    <property type="evidence" value="ECO:0007669"/>
    <property type="project" value="TreeGrafter"/>
</dbReference>
<proteinExistence type="predicted"/>
<organism evidence="9 10">
    <name type="scientific">Botrimarina hoheduenensis</name>
    <dbReference type="NCBI Taxonomy" id="2528000"/>
    <lineage>
        <taxon>Bacteria</taxon>
        <taxon>Pseudomonadati</taxon>
        <taxon>Planctomycetota</taxon>
        <taxon>Planctomycetia</taxon>
        <taxon>Pirellulales</taxon>
        <taxon>Lacipirellulaceae</taxon>
        <taxon>Botrimarina</taxon>
    </lineage>
</organism>
<comment type="caution">
    <text evidence="9">The sequence shown here is derived from an EMBL/GenBank/DDBJ whole genome shotgun (WGS) entry which is preliminary data.</text>
</comment>
<keyword evidence="2 5" id="KW-0812">Transmembrane</keyword>
<dbReference type="GO" id="GO:0016020">
    <property type="term" value="C:membrane"/>
    <property type="evidence" value="ECO:0007669"/>
    <property type="project" value="UniProtKB-SubCell"/>
</dbReference>
<dbReference type="GO" id="GO:0008137">
    <property type="term" value="F:NADH dehydrogenase (ubiquinone) activity"/>
    <property type="evidence" value="ECO:0007669"/>
    <property type="project" value="InterPro"/>
</dbReference>
<feature type="transmembrane region" description="Helical" evidence="6">
    <location>
        <begin position="327"/>
        <end position="349"/>
    </location>
</feature>